<dbReference type="SUPFAM" id="SSF53850">
    <property type="entry name" value="Periplasmic binding protein-like II"/>
    <property type="match status" value="1"/>
</dbReference>
<dbReference type="RefSeq" id="WP_133775230.1">
    <property type="nucleotide sequence ID" value="NZ_SNZR01000020.1"/>
</dbReference>
<dbReference type="GO" id="GO:0032993">
    <property type="term" value="C:protein-DNA complex"/>
    <property type="evidence" value="ECO:0007669"/>
    <property type="project" value="TreeGrafter"/>
</dbReference>
<dbReference type="FunFam" id="1.10.10.10:FF:000001">
    <property type="entry name" value="LysR family transcriptional regulator"/>
    <property type="match status" value="1"/>
</dbReference>
<organism evidence="6 7">
    <name type="scientific">Enterovirga rhinocerotis</name>
    <dbReference type="NCBI Taxonomy" id="1339210"/>
    <lineage>
        <taxon>Bacteria</taxon>
        <taxon>Pseudomonadati</taxon>
        <taxon>Pseudomonadota</taxon>
        <taxon>Alphaproteobacteria</taxon>
        <taxon>Hyphomicrobiales</taxon>
        <taxon>Methylobacteriaceae</taxon>
        <taxon>Enterovirga</taxon>
    </lineage>
</organism>
<dbReference type="PRINTS" id="PR00039">
    <property type="entry name" value="HTHLYSR"/>
</dbReference>
<dbReference type="GO" id="GO:0003700">
    <property type="term" value="F:DNA-binding transcription factor activity"/>
    <property type="evidence" value="ECO:0007669"/>
    <property type="project" value="InterPro"/>
</dbReference>
<evidence type="ECO:0000259" key="5">
    <source>
        <dbReference type="PROSITE" id="PS50931"/>
    </source>
</evidence>
<evidence type="ECO:0000256" key="1">
    <source>
        <dbReference type="ARBA" id="ARBA00009437"/>
    </source>
</evidence>
<dbReference type="InterPro" id="IPR000847">
    <property type="entry name" value="LysR_HTH_N"/>
</dbReference>
<reference evidence="6 7" key="1">
    <citation type="submission" date="2019-03" db="EMBL/GenBank/DDBJ databases">
        <title>Genomic Encyclopedia of Type Strains, Phase IV (KMG-IV): sequencing the most valuable type-strain genomes for metagenomic binning, comparative biology and taxonomic classification.</title>
        <authorList>
            <person name="Goeker M."/>
        </authorList>
    </citation>
    <scope>NUCLEOTIDE SEQUENCE [LARGE SCALE GENOMIC DNA]</scope>
    <source>
        <strain evidence="6 7">DSM 25903</strain>
    </source>
</reference>
<evidence type="ECO:0000256" key="4">
    <source>
        <dbReference type="ARBA" id="ARBA00023163"/>
    </source>
</evidence>
<sequence length="294" mass="32411">MDQRKLRYFVAVAEELHVGRAARRLNMAQPPLTRLIQQLEADMGSALFVRTRKGVQLTNAGSVLLDEARNLLLLASRAKERTRMAGLGRSGRLDIGVFGSNMLVVPDLLLHFTRSYPDVDLAFHAMNKQEQLQALYDRRTTIGFNFLGLKLAGISNEKVRSEPLVVAMPATDPLADRPSVRLAEVAERPFVVPASGPRPNLLDFVFALCLEAGFRPRISQEVADSVTAVALVAAGFGVSLVPQATWALQLANVVFKPLDHDRPASVDLHCIYRTDDTSLVLKAFLETIEATRQD</sequence>
<proteinExistence type="inferred from homology"/>
<keyword evidence="4" id="KW-0804">Transcription</keyword>
<evidence type="ECO:0000313" key="7">
    <source>
        <dbReference type="Proteomes" id="UP000295122"/>
    </source>
</evidence>
<dbReference type="InterPro" id="IPR005119">
    <property type="entry name" value="LysR_subst-bd"/>
</dbReference>
<dbReference type="PANTHER" id="PTHR30346">
    <property type="entry name" value="TRANSCRIPTIONAL DUAL REGULATOR HCAR-RELATED"/>
    <property type="match status" value="1"/>
</dbReference>
<comment type="similarity">
    <text evidence="1">Belongs to the LysR transcriptional regulatory family.</text>
</comment>
<dbReference type="InterPro" id="IPR036390">
    <property type="entry name" value="WH_DNA-bd_sf"/>
</dbReference>
<dbReference type="InterPro" id="IPR036388">
    <property type="entry name" value="WH-like_DNA-bd_sf"/>
</dbReference>
<accession>A0A4R7BJX6</accession>
<dbReference type="AlphaFoldDB" id="A0A4R7BJX6"/>
<dbReference type="OrthoDB" id="9811588at2"/>
<dbReference type="Pfam" id="PF03466">
    <property type="entry name" value="LysR_substrate"/>
    <property type="match status" value="1"/>
</dbReference>
<evidence type="ECO:0000256" key="3">
    <source>
        <dbReference type="ARBA" id="ARBA00023125"/>
    </source>
</evidence>
<protein>
    <submittedName>
        <fullName evidence="6">LysR family transcriptional regulator</fullName>
    </submittedName>
</protein>
<dbReference type="GO" id="GO:0003677">
    <property type="term" value="F:DNA binding"/>
    <property type="evidence" value="ECO:0007669"/>
    <property type="project" value="UniProtKB-KW"/>
</dbReference>
<gene>
    <name evidence="6" type="ORF">EV668_4951</name>
</gene>
<comment type="caution">
    <text evidence="6">The sequence shown here is derived from an EMBL/GenBank/DDBJ whole genome shotgun (WGS) entry which is preliminary data.</text>
</comment>
<keyword evidence="7" id="KW-1185">Reference proteome</keyword>
<name>A0A4R7BJX6_9HYPH</name>
<dbReference type="Proteomes" id="UP000295122">
    <property type="component" value="Unassembled WGS sequence"/>
</dbReference>
<dbReference type="Pfam" id="PF00126">
    <property type="entry name" value="HTH_1"/>
    <property type="match status" value="1"/>
</dbReference>
<dbReference type="PROSITE" id="PS50931">
    <property type="entry name" value="HTH_LYSR"/>
    <property type="match status" value="1"/>
</dbReference>
<keyword evidence="3" id="KW-0238">DNA-binding</keyword>
<keyword evidence="2" id="KW-0805">Transcription regulation</keyword>
<dbReference type="Gene3D" id="1.10.10.10">
    <property type="entry name" value="Winged helix-like DNA-binding domain superfamily/Winged helix DNA-binding domain"/>
    <property type="match status" value="1"/>
</dbReference>
<dbReference type="EMBL" id="SNZR01000020">
    <property type="protein sequence ID" value="TDR84505.1"/>
    <property type="molecule type" value="Genomic_DNA"/>
</dbReference>
<dbReference type="Gene3D" id="3.40.190.10">
    <property type="entry name" value="Periplasmic binding protein-like II"/>
    <property type="match status" value="2"/>
</dbReference>
<feature type="domain" description="HTH lysR-type" evidence="5">
    <location>
        <begin position="1"/>
        <end position="58"/>
    </location>
</feature>
<evidence type="ECO:0000256" key="2">
    <source>
        <dbReference type="ARBA" id="ARBA00023015"/>
    </source>
</evidence>
<evidence type="ECO:0000313" key="6">
    <source>
        <dbReference type="EMBL" id="TDR84505.1"/>
    </source>
</evidence>
<dbReference type="PANTHER" id="PTHR30346:SF0">
    <property type="entry name" value="HCA OPERON TRANSCRIPTIONAL ACTIVATOR HCAR"/>
    <property type="match status" value="1"/>
</dbReference>
<dbReference type="SUPFAM" id="SSF46785">
    <property type="entry name" value="Winged helix' DNA-binding domain"/>
    <property type="match status" value="1"/>
</dbReference>